<comment type="caution">
    <text evidence="1">The sequence shown here is derived from an EMBL/GenBank/DDBJ whole genome shotgun (WGS) entry which is preliminary data.</text>
</comment>
<organism evidence="1">
    <name type="scientific">marine sediment metagenome</name>
    <dbReference type="NCBI Taxonomy" id="412755"/>
    <lineage>
        <taxon>unclassified sequences</taxon>
        <taxon>metagenomes</taxon>
        <taxon>ecological metagenomes</taxon>
    </lineage>
</organism>
<name>A0A0F9RWP3_9ZZZZ</name>
<dbReference type="AlphaFoldDB" id="A0A0F9RWP3"/>
<accession>A0A0F9RWP3</accession>
<protein>
    <submittedName>
        <fullName evidence="1">Uncharacterized protein</fullName>
    </submittedName>
</protein>
<reference evidence="1" key="1">
    <citation type="journal article" date="2015" name="Nature">
        <title>Complex archaea that bridge the gap between prokaryotes and eukaryotes.</title>
        <authorList>
            <person name="Spang A."/>
            <person name="Saw J.H."/>
            <person name="Jorgensen S.L."/>
            <person name="Zaremba-Niedzwiedzka K."/>
            <person name="Martijn J."/>
            <person name="Lind A.E."/>
            <person name="van Eijk R."/>
            <person name="Schleper C."/>
            <person name="Guy L."/>
            <person name="Ettema T.J."/>
        </authorList>
    </citation>
    <scope>NUCLEOTIDE SEQUENCE</scope>
</reference>
<proteinExistence type="predicted"/>
<sequence length="82" mass="9900">MVELEEEYRKKWINEILKNKKYSKIILDIINNELLMITGKNSRVYNNCIKNLQYIIKRIINISDGIIKVDVNYLTLWIKEKL</sequence>
<gene>
    <name evidence="1" type="ORF">LCGC14_0923330</name>
</gene>
<dbReference type="EMBL" id="LAZR01003130">
    <property type="protein sequence ID" value="KKN21648.1"/>
    <property type="molecule type" value="Genomic_DNA"/>
</dbReference>
<evidence type="ECO:0000313" key="1">
    <source>
        <dbReference type="EMBL" id="KKN21648.1"/>
    </source>
</evidence>